<dbReference type="Pfam" id="PF02698">
    <property type="entry name" value="DUF218"/>
    <property type="match status" value="1"/>
</dbReference>
<dbReference type="AlphaFoldDB" id="D9PKS6"/>
<dbReference type="InterPro" id="IPR051599">
    <property type="entry name" value="Cell_Envelope_Assoc"/>
</dbReference>
<gene>
    <name evidence="2" type="ORF">LDC_2145</name>
</gene>
<dbReference type="CDD" id="cd06259">
    <property type="entry name" value="YdcF-like"/>
    <property type="match status" value="1"/>
</dbReference>
<protein>
    <submittedName>
        <fullName evidence="2">Protein containing DUF218</fullName>
    </submittedName>
</protein>
<evidence type="ECO:0000313" key="2">
    <source>
        <dbReference type="EMBL" id="EFK95859.1"/>
    </source>
</evidence>
<dbReference type="PANTHER" id="PTHR30336:SF20">
    <property type="entry name" value="DUF218 DOMAIN-CONTAINING PROTEIN"/>
    <property type="match status" value="1"/>
</dbReference>
<reference evidence="2" key="1">
    <citation type="submission" date="2010-07" db="EMBL/GenBank/DDBJ databases">
        <authorList>
            <consortium name="CONSOLIDER consortium CSD2007-00005"/>
            <person name="Guazzaroni M.-E."/>
            <person name="Richter M."/>
            <person name="Garcia-Salamanca A."/>
            <person name="Yarza P."/>
            <person name="Ferrer M."/>
        </authorList>
    </citation>
    <scope>NUCLEOTIDE SEQUENCE</scope>
</reference>
<name>D9PKS6_9ZZZZ</name>
<dbReference type="EMBL" id="ADZX01000636">
    <property type="protein sequence ID" value="EFK95859.1"/>
    <property type="molecule type" value="Genomic_DNA"/>
</dbReference>
<dbReference type="PANTHER" id="PTHR30336">
    <property type="entry name" value="INNER MEMBRANE PROTEIN, PROBABLE PERMEASE"/>
    <property type="match status" value="1"/>
</dbReference>
<comment type="caution">
    <text evidence="2">The sequence shown here is derived from an EMBL/GenBank/DDBJ whole genome shotgun (WGS) entry which is preliminary data.</text>
</comment>
<dbReference type="InterPro" id="IPR014729">
    <property type="entry name" value="Rossmann-like_a/b/a_fold"/>
</dbReference>
<reference evidence="2" key="2">
    <citation type="journal article" date="2011" name="Microb. Ecol.">
        <title>Taxonomic and Functional Metagenomic Profiling of the Microbial Community in the Anoxic Sediment of a Sub-saline Shallow Lake (Laguna de Carrizo, Central Spain).</title>
        <authorList>
            <person name="Ferrer M."/>
            <person name="Guazzaroni M.E."/>
            <person name="Richter M."/>
            <person name="Garcia-Salamanca A."/>
            <person name="Yarza P."/>
            <person name="Suarez-Suarez A."/>
            <person name="Solano J."/>
            <person name="Alcaide M."/>
            <person name="van Dillewijn P."/>
            <person name="Molina-Henares M.A."/>
            <person name="Lopez-Cortes N."/>
            <person name="Al-Ramahi Y."/>
            <person name="Guerrero C."/>
            <person name="Acosta A."/>
            <person name="de Eugenio L.I."/>
            <person name="Martinez V."/>
            <person name="Marques S."/>
            <person name="Rojo F."/>
            <person name="Santero E."/>
            <person name="Genilloud O."/>
            <person name="Perez-Perez J."/>
            <person name="Rossello-Mora R."/>
            <person name="Ramos J.L."/>
        </authorList>
    </citation>
    <scope>NUCLEOTIDE SEQUENCE</scope>
</reference>
<dbReference type="Gene3D" id="3.40.50.620">
    <property type="entry name" value="HUPs"/>
    <property type="match status" value="1"/>
</dbReference>
<accession>D9PKS6</accession>
<dbReference type="GO" id="GO:0005886">
    <property type="term" value="C:plasma membrane"/>
    <property type="evidence" value="ECO:0007669"/>
    <property type="project" value="TreeGrafter"/>
</dbReference>
<evidence type="ECO:0000259" key="1">
    <source>
        <dbReference type="Pfam" id="PF02698"/>
    </source>
</evidence>
<dbReference type="InterPro" id="IPR003848">
    <property type="entry name" value="DUF218"/>
</dbReference>
<feature type="domain" description="DUF218" evidence="1">
    <location>
        <begin position="20"/>
        <end position="148"/>
    </location>
</feature>
<sequence length="178" mass="20215">MGLFFSLAGRVYKDDRIPSDAIVVLGARAYIDGKYNPCLKARVDHASELYEKKLAPLIIMSGGYDREDRENEAETMKKIAMENGINESDIILEKDSASTYENLKYSKEILKKNNMNSVILVTEPFHSPRASMIADKLNISFSVSPAKDSECWTRGKYLSRYFLKEPFAVLLYKLQGKI</sequence>
<organism evidence="2">
    <name type="scientific">sediment metagenome</name>
    <dbReference type="NCBI Taxonomy" id="749907"/>
    <lineage>
        <taxon>unclassified sequences</taxon>
        <taxon>metagenomes</taxon>
        <taxon>ecological metagenomes</taxon>
    </lineage>
</organism>
<proteinExistence type="predicted"/>